<feature type="transmembrane region" description="Helical" evidence="5">
    <location>
        <begin position="112"/>
        <end position="134"/>
    </location>
</feature>
<evidence type="ECO:0000256" key="4">
    <source>
        <dbReference type="ARBA" id="ARBA00023136"/>
    </source>
</evidence>
<keyword evidence="4 5" id="KW-0472">Membrane</keyword>
<dbReference type="GO" id="GO:0016020">
    <property type="term" value="C:membrane"/>
    <property type="evidence" value="ECO:0007669"/>
    <property type="project" value="UniProtKB-SubCell"/>
</dbReference>
<feature type="transmembrane region" description="Helical" evidence="5">
    <location>
        <begin position="283"/>
        <end position="306"/>
    </location>
</feature>
<evidence type="ECO:0000256" key="2">
    <source>
        <dbReference type="ARBA" id="ARBA00022692"/>
    </source>
</evidence>
<keyword evidence="3 5" id="KW-1133">Transmembrane helix</keyword>
<dbReference type="InterPro" id="IPR036259">
    <property type="entry name" value="MFS_trans_sf"/>
</dbReference>
<evidence type="ECO:0000313" key="7">
    <source>
        <dbReference type="Proteomes" id="UP000664521"/>
    </source>
</evidence>
<comment type="subcellular location">
    <subcellularLocation>
        <location evidence="1">Membrane</location>
        <topology evidence="1">Multi-pass membrane protein</topology>
    </subcellularLocation>
</comment>
<evidence type="ECO:0008006" key="8">
    <source>
        <dbReference type="Google" id="ProtNLM"/>
    </source>
</evidence>
<evidence type="ECO:0000256" key="5">
    <source>
        <dbReference type="SAM" id="Phobius"/>
    </source>
</evidence>
<dbReference type="OrthoDB" id="10029326at2759"/>
<sequence length="487" mass="52596">MTPALSSMQRPVLDPIVLLGALLMMGNLGTVLHKSSRVYLFQQAQCFNYYRIHDATKIGANYRIEEALCKLPLVQSRLSMVDGADSFLQSLPPLLVLGVYKTLLERLGLRRLVVLSFCCSALAVLYSITAFWLHQVWTTQAALLSFLFDLVGGGDMVRITIVCTCIADVSPPEKLTNTYNYISGSYFIASLVGSTIGSLLLSNHVYLLNALSIFCYLATAYIATSIPAHYGRDDPKVEALESSYDDISSPVPPSMSSFERSTAKRHSISQLLISSWRSSYKSLLTLFSGPNPTFTVIILLLIYGIAVRIEVILPQYISLALGWPLATVNRAQALKALISAASLFALPSIRKRYLEPQFVTRGGSTAVDLFITQASLVANTIGIVALGFHAGAPFFILALCVYTSGTGLADSLTSYGTFMLPAGESLAEFYVRTGLVSTVGALIGGPLWSAALSFVLQSEWIPLGTPFWLCAGLFGLGCAGVVTLKSA</sequence>
<protein>
    <recommendedName>
        <fullName evidence="8">Major facilitator superfamily domain-containing protein</fullName>
    </recommendedName>
</protein>
<feature type="transmembrane region" description="Helical" evidence="5">
    <location>
        <begin position="179"/>
        <end position="200"/>
    </location>
</feature>
<reference evidence="6" key="1">
    <citation type="submission" date="2021-03" db="EMBL/GenBank/DDBJ databases">
        <authorList>
            <person name="Tagirdzhanova G."/>
        </authorList>
    </citation>
    <scope>NUCLEOTIDE SEQUENCE</scope>
</reference>
<dbReference type="PANTHER" id="PTHR23507:SF1">
    <property type="entry name" value="FI18259P1-RELATED"/>
    <property type="match status" value="1"/>
</dbReference>
<dbReference type="AlphaFoldDB" id="A0A8H3F3Q8"/>
<dbReference type="PANTHER" id="PTHR23507">
    <property type="entry name" value="ZGC:174356"/>
    <property type="match status" value="1"/>
</dbReference>
<accession>A0A8H3F3Q8</accession>
<comment type="caution">
    <text evidence="6">The sequence shown here is derived from an EMBL/GenBank/DDBJ whole genome shotgun (WGS) entry which is preliminary data.</text>
</comment>
<proteinExistence type="predicted"/>
<dbReference type="GO" id="GO:0022857">
    <property type="term" value="F:transmembrane transporter activity"/>
    <property type="evidence" value="ECO:0007669"/>
    <property type="project" value="InterPro"/>
</dbReference>
<feature type="transmembrane region" description="Helical" evidence="5">
    <location>
        <begin position="12"/>
        <end position="32"/>
    </location>
</feature>
<dbReference type="EMBL" id="CAJPDS010000019">
    <property type="protein sequence ID" value="CAF9917058.1"/>
    <property type="molecule type" value="Genomic_DNA"/>
</dbReference>
<evidence type="ECO:0000256" key="3">
    <source>
        <dbReference type="ARBA" id="ARBA00022989"/>
    </source>
</evidence>
<evidence type="ECO:0000256" key="1">
    <source>
        <dbReference type="ARBA" id="ARBA00004141"/>
    </source>
</evidence>
<keyword evidence="7" id="KW-1185">Reference proteome</keyword>
<dbReference type="InterPro" id="IPR011701">
    <property type="entry name" value="MFS"/>
</dbReference>
<gene>
    <name evidence="6" type="ORF">HETSPECPRED_003094</name>
</gene>
<dbReference type="Pfam" id="PF07690">
    <property type="entry name" value="MFS_1"/>
    <property type="match status" value="1"/>
</dbReference>
<organism evidence="6 7">
    <name type="scientific">Heterodermia speciosa</name>
    <dbReference type="NCBI Taxonomy" id="116794"/>
    <lineage>
        <taxon>Eukaryota</taxon>
        <taxon>Fungi</taxon>
        <taxon>Dikarya</taxon>
        <taxon>Ascomycota</taxon>
        <taxon>Pezizomycotina</taxon>
        <taxon>Lecanoromycetes</taxon>
        <taxon>OSLEUM clade</taxon>
        <taxon>Lecanoromycetidae</taxon>
        <taxon>Caliciales</taxon>
        <taxon>Physciaceae</taxon>
        <taxon>Heterodermia</taxon>
    </lineage>
</organism>
<dbReference type="SUPFAM" id="SSF103473">
    <property type="entry name" value="MFS general substrate transporter"/>
    <property type="match status" value="1"/>
</dbReference>
<feature type="transmembrane region" description="Helical" evidence="5">
    <location>
        <begin position="429"/>
        <end position="448"/>
    </location>
</feature>
<evidence type="ECO:0000313" key="6">
    <source>
        <dbReference type="EMBL" id="CAF9917058.1"/>
    </source>
</evidence>
<dbReference type="Gene3D" id="1.20.1250.20">
    <property type="entry name" value="MFS general substrate transporter like domains"/>
    <property type="match status" value="1"/>
</dbReference>
<name>A0A8H3F3Q8_9LECA</name>
<dbReference type="Proteomes" id="UP000664521">
    <property type="component" value="Unassembled WGS sequence"/>
</dbReference>
<feature type="transmembrane region" description="Helical" evidence="5">
    <location>
        <begin position="460"/>
        <end position="484"/>
    </location>
</feature>
<keyword evidence="2 5" id="KW-0812">Transmembrane</keyword>
<feature type="transmembrane region" description="Helical" evidence="5">
    <location>
        <begin position="206"/>
        <end position="226"/>
    </location>
</feature>